<dbReference type="FunFam" id="3.30.160.60:FF:000125">
    <property type="entry name" value="Putative zinc finger protein 143"/>
    <property type="match status" value="1"/>
</dbReference>
<proteinExistence type="predicted"/>
<evidence type="ECO:0000313" key="9">
    <source>
        <dbReference type="Proteomes" id="UP000694844"/>
    </source>
</evidence>
<feature type="region of interest" description="Disordered" evidence="7">
    <location>
        <begin position="589"/>
        <end position="617"/>
    </location>
</feature>
<dbReference type="SUPFAM" id="SSF57667">
    <property type="entry name" value="beta-beta-alpha zinc fingers"/>
    <property type="match status" value="4"/>
</dbReference>
<feature type="domain" description="C2H2-type" evidence="8">
    <location>
        <begin position="190"/>
        <end position="217"/>
    </location>
</feature>
<keyword evidence="4" id="KW-0862">Zinc</keyword>
<dbReference type="GeneID" id="111133950"/>
<evidence type="ECO:0000256" key="1">
    <source>
        <dbReference type="ARBA" id="ARBA00022723"/>
    </source>
</evidence>
<dbReference type="FunFam" id="3.30.160.60:FF:002343">
    <property type="entry name" value="Zinc finger protein 33A"/>
    <property type="match status" value="1"/>
</dbReference>
<feature type="compositionally biased region" description="Acidic residues" evidence="7">
    <location>
        <begin position="139"/>
        <end position="149"/>
    </location>
</feature>
<feature type="domain" description="C2H2-type" evidence="8">
    <location>
        <begin position="544"/>
        <end position="571"/>
    </location>
</feature>
<protein>
    <submittedName>
        <fullName evidence="10">Zinc finger protein 436-like</fullName>
    </submittedName>
</protein>
<dbReference type="FunFam" id="3.30.160.60:FF:000624">
    <property type="entry name" value="zinc finger protein 697"/>
    <property type="match status" value="1"/>
</dbReference>
<dbReference type="InterPro" id="IPR013087">
    <property type="entry name" value="Znf_C2H2_type"/>
</dbReference>
<feature type="compositionally biased region" description="Polar residues" evidence="7">
    <location>
        <begin position="245"/>
        <end position="271"/>
    </location>
</feature>
<dbReference type="PROSITE" id="PS50157">
    <property type="entry name" value="ZINC_FINGER_C2H2_2"/>
    <property type="match status" value="8"/>
</dbReference>
<reference evidence="10" key="1">
    <citation type="submission" date="2025-08" db="UniProtKB">
        <authorList>
            <consortium name="RefSeq"/>
        </authorList>
    </citation>
    <scope>IDENTIFICATION</scope>
    <source>
        <tissue evidence="10">Whole sample</tissue>
    </source>
</reference>
<name>A0A8B8EE73_CRAVI</name>
<feature type="domain" description="C2H2-type" evidence="8">
    <location>
        <begin position="516"/>
        <end position="543"/>
    </location>
</feature>
<evidence type="ECO:0000259" key="8">
    <source>
        <dbReference type="PROSITE" id="PS50157"/>
    </source>
</evidence>
<feature type="domain" description="C2H2-type" evidence="8">
    <location>
        <begin position="462"/>
        <end position="487"/>
    </location>
</feature>
<evidence type="ECO:0000256" key="4">
    <source>
        <dbReference type="ARBA" id="ARBA00022833"/>
    </source>
</evidence>
<sequence length="661" mass="74497">MSSDFLTIVPHEVTDDTVAVNDIPQQPNVPQGSQEIIIDGTPLQIPAGNYRTEVLEDGTVQVIVYQEPNNQTLGTSITQPIQPPQEQFYEPEFRARRSHDIGVQNTTVPHFNTYSFREQGVQTLPYLNIDFQPETSQPELEDESGEEEILAPNPVKRRRGRPPKAQVIHNLTVPKEGSKFNRGSRAVPYHKCTICGKCYKNKANWSAHLKLHEKEEVFMCGFCGQIFQRSTFAQHLKTHKKESSNNENTAPSNIEATSSSSSLENVTSQASHGEPKQLSPIKQTGVMKPASSIPAKLDIRSGNTDQQKEIILKSHQVTLPNQQIATVIDLGSLGNLLTSGNNPNQLDMMNKDGDQDNSLTGMDDENDDSKTKYIYKCNVCGKEYNNKSNCHRHLKTHTHEKTYKCPADGCDKTYMHRYELRMHMRIHTGEKPFKCPVCTRGFNEGGNLRRHMKIHAGDDTPYKCGVCFKGFSEMFRLQVHLKVHSGKIVCDTCGKKFGKISDLYRHIRIHTGDKPYKCDICGKAFCQKVNLQTHYKTHTGKNPFKCTLCNFGFSKKSIYDNHMNGHEPEEIEEHEDNLKMMGEWKETVNIKQEPRTPAPPPEEEEEMEETEAGPQQIEVVTIDAKTGLVEVTLENQESETGLSQEELAQLVAATVEEQGGT</sequence>
<evidence type="ECO:0000313" key="10">
    <source>
        <dbReference type="RefSeq" id="XP_022338405.1"/>
    </source>
</evidence>
<dbReference type="AlphaFoldDB" id="A0A8B8EE73"/>
<dbReference type="GO" id="GO:0005634">
    <property type="term" value="C:nucleus"/>
    <property type="evidence" value="ECO:0007669"/>
    <property type="project" value="UniProtKB-ARBA"/>
</dbReference>
<feature type="region of interest" description="Disordered" evidence="7">
    <location>
        <begin position="238"/>
        <end position="297"/>
    </location>
</feature>
<keyword evidence="9" id="KW-1185">Reference proteome</keyword>
<dbReference type="PANTHER" id="PTHR24377">
    <property type="entry name" value="IP01015P-RELATED"/>
    <property type="match status" value="1"/>
</dbReference>
<evidence type="ECO:0000256" key="3">
    <source>
        <dbReference type="ARBA" id="ARBA00022771"/>
    </source>
</evidence>
<feature type="compositionally biased region" description="Acidic residues" evidence="7">
    <location>
        <begin position="601"/>
        <end position="611"/>
    </location>
</feature>
<dbReference type="Pfam" id="PF13894">
    <property type="entry name" value="zf-C2H2_4"/>
    <property type="match status" value="1"/>
</dbReference>
<evidence type="ECO:0000256" key="7">
    <source>
        <dbReference type="SAM" id="MobiDB-lite"/>
    </source>
</evidence>
<evidence type="ECO:0000256" key="6">
    <source>
        <dbReference type="PROSITE-ProRule" id="PRU00042"/>
    </source>
</evidence>
<dbReference type="InterPro" id="IPR036236">
    <property type="entry name" value="Znf_C2H2_sf"/>
</dbReference>
<dbReference type="Pfam" id="PF00096">
    <property type="entry name" value="zf-C2H2"/>
    <property type="match status" value="4"/>
</dbReference>
<evidence type="ECO:0000256" key="5">
    <source>
        <dbReference type="ARBA" id="ARBA00023242"/>
    </source>
</evidence>
<feature type="domain" description="C2H2-type" evidence="8">
    <location>
        <begin position="488"/>
        <end position="515"/>
    </location>
</feature>
<organism evidence="9 10">
    <name type="scientific">Crassostrea virginica</name>
    <name type="common">Eastern oyster</name>
    <dbReference type="NCBI Taxonomy" id="6565"/>
    <lineage>
        <taxon>Eukaryota</taxon>
        <taxon>Metazoa</taxon>
        <taxon>Spiralia</taxon>
        <taxon>Lophotrochozoa</taxon>
        <taxon>Mollusca</taxon>
        <taxon>Bivalvia</taxon>
        <taxon>Autobranchia</taxon>
        <taxon>Pteriomorphia</taxon>
        <taxon>Ostreida</taxon>
        <taxon>Ostreoidea</taxon>
        <taxon>Ostreidae</taxon>
        <taxon>Crassostrea</taxon>
    </lineage>
</organism>
<dbReference type="Gene3D" id="3.30.160.60">
    <property type="entry name" value="Classic Zinc Finger"/>
    <property type="match status" value="8"/>
</dbReference>
<keyword evidence="3 6" id="KW-0863">Zinc-finger</keyword>
<dbReference type="FunFam" id="3.30.160.60:FF:000100">
    <property type="entry name" value="Zinc finger 45-like"/>
    <property type="match status" value="1"/>
</dbReference>
<dbReference type="SMART" id="SM00355">
    <property type="entry name" value="ZnF_C2H2"/>
    <property type="match status" value="9"/>
</dbReference>
<dbReference type="FunFam" id="3.30.160.60:FF:000340">
    <property type="entry name" value="zinc finger protein 473 isoform X1"/>
    <property type="match status" value="1"/>
</dbReference>
<feature type="region of interest" description="Disordered" evidence="7">
    <location>
        <begin position="341"/>
        <end position="365"/>
    </location>
</feature>
<dbReference type="RefSeq" id="XP_022338405.1">
    <property type="nucleotide sequence ID" value="XM_022482697.1"/>
</dbReference>
<feature type="region of interest" description="Disordered" evidence="7">
    <location>
        <begin position="135"/>
        <end position="164"/>
    </location>
</feature>
<evidence type="ECO:0000256" key="2">
    <source>
        <dbReference type="ARBA" id="ARBA00022737"/>
    </source>
</evidence>
<feature type="domain" description="C2H2-type" evidence="8">
    <location>
        <begin position="375"/>
        <end position="402"/>
    </location>
</feature>
<dbReference type="KEGG" id="cvn:111133950"/>
<feature type="domain" description="C2H2-type" evidence="8">
    <location>
        <begin position="433"/>
        <end position="460"/>
    </location>
</feature>
<keyword evidence="1" id="KW-0479">Metal-binding</keyword>
<dbReference type="Proteomes" id="UP000694844">
    <property type="component" value="Chromosome 5"/>
</dbReference>
<dbReference type="OrthoDB" id="427030at2759"/>
<dbReference type="GO" id="GO:0008270">
    <property type="term" value="F:zinc ion binding"/>
    <property type="evidence" value="ECO:0007669"/>
    <property type="project" value="UniProtKB-KW"/>
</dbReference>
<keyword evidence="2" id="KW-0677">Repeat</keyword>
<accession>A0A8B8EE73</accession>
<keyword evidence="5" id="KW-0539">Nucleus</keyword>
<dbReference type="PROSITE" id="PS00028">
    <property type="entry name" value="ZINC_FINGER_C2H2_1"/>
    <property type="match status" value="8"/>
</dbReference>
<gene>
    <name evidence="10" type="primary">LOC111133950</name>
</gene>
<dbReference type="InterPro" id="IPR050826">
    <property type="entry name" value="Krueppel_C2H2_ZnFinger"/>
</dbReference>
<feature type="domain" description="C2H2-type" evidence="8">
    <location>
        <begin position="403"/>
        <end position="432"/>
    </location>
</feature>